<gene>
    <name evidence="1" type="ORF">BD626DRAFT_225858</name>
</gene>
<evidence type="ECO:0000313" key="2">
    <source>
        <dbReference type="Proteomes" id="UP000320762"/>
    </source>
</evidence>
<dbReference type="AlphaFoldDB" id="A0A550BX13"/>
<name>A0A550BX13_9AGAR</name>
<protein>
    <submittedName>
        <fullName evidence="1">Uncharacterized protein</fullName>
    </submittedName>
</protein>
<evidence type="ECO:0000313" key="1">
    <source>
        <dbReference type="EMBL" id="TRM57084.1"/>
    </source>
</evidence>
<proteinExistence type="predicted"/>
<keyword evidence="2" id="KW-1185">Reference proteome</keyword>
<accession>A0A550BX13</accession>
<dbReference type="Proteomes" id="UP000320762">
    <property type="component" value="Unassembled WGS sequence"/>
</dbReference>
<dbReference type="EMBL" id="VDMD01000053">
    <property type="protein sequence ID" value="TRM57084.1"/>
    <property type="molecule type" value="Genomic_DNA"/>
</dbReference>
<sequence length="224" mass="24616">MGLRGVLAAAYFADPSGRLSRRFPTDWEGVRSAAAACTCAWAFVAFPAALCTVAFPETPSSPNRGQFAQESSCNVFSSRERRGPGLYVARIFSADVMLSSRRLWRDNISSSRERRDLARPTSGVIFPGARAFTPPFARARSPRPKCSYCSRKSRGTSSADELVRCPASVQPLFSRRRVFRRARALRSYLSGERGREAIDFRPASGVIGVWALVAQGRTRGGVRS</sequence>
<comment type="caution">
    <text evidence="1">The sequence shown here is derived from an EMBL/GenBank/DDBJ whole genome shotgun (WGS) entry which is preliminary data.</text>
</comment>
<reference evidence="1 2" key="1">
    <citation type="journal article" date="2019" name="New Phytol.">
        <title>Comparative genomics reveals unique wood-decay strategies and fruiting body development in the Schizophyllaceae.</title>
        <authorList>
            <person name="Almasi E."/>
            <person name="Sahu N."/>
            <person name="Krizsan K."/>
            <person name="Balint B."/>
            <person name="Kovacs G.M."/>
            <person name="Kiss B."/>
            <person name="Cseklye J."/>
            <person name="Drula E."/>
            <person name="Henrissat B."/>
            <person name="Nagy I."/>
            <person name="Chovatia M."/>
            <person name="Adam C."/>
            <person name="LaButti K."/>
            <person name="Lipzen A."/>
            <person name="Riley R."/>
            <person name="Grigoriev I.V."/>
            <person name="Nagy L.G."/>
        </authorList>
    </citation>
    <scope>NUCLEOTIDE SEQUENCE [LARGE SCALE GENOMIC DNA]</scope>
    <source>
        <strain evidence="1 2">NL-1724</strain>
    </source>
</reference>
<organism evidence="1 2">
    <name type="scientific">Schizophyllum amplum</name>
    <dbReference type="NCBI Taxonomy" id="97359"/>
    <lineage>
        <taxon>Eukaryota</taxon>
        <taxon>Fungi</taxon>
        <taxon>Dikarya</taxon>
        <taxon>Basidiomycota</taxon>
        <taxon>Agaricomycotina</taxon>
        <taxon>Agaricomycetes</taxon>
        <taxon>Agaricomycetidae</taxon>
        <taxon>Agaricales</taxon>
        <taxon>Schizophyllaceae</taxon>
        <taxon>Schizophyllum</taxon>
    </lineage>
</organism>